<dbReference type="GO" id="GO:0003723">
    <property type="term" value="F:RNA binding"/>
    <property type="evidence" value="ECO:0007669"/>
    <property type="project" value="InterPro"/>
</dbReference>
<dbReference type="InterPro" id="IPR020103">
    <property type="entry name" value="PsdUridine_synth_cat_dom_sf"/>
</dbReference>
<dbReference type="EC" id="5.4.99.12" evidence="4"/>
<dbReference type="Gene3D" id="3.30.70.660">
    <property type="entry name" value="Pseudouridine synthase I, catalytic domain, C-terminal subdomain"/>
    <property type="match status" value="1"/>
</dbReference>
<dbReference type="GO" id="GO:0160147">
    <property type="term" value="F:tRNA pseudouridine(38-40) synthase activity"/>
    <property type="evidence" value="ECO:0007669"/>
    <property type="project" value="UniProtKB-EC"/>
</dbReference>
<organism evidence="9 10">
    <name type="scientific">Mariniblastus fucicola</name>
    <dbReference type="NCBI Taxonomy" id="980251"/>
    <lineage>
        <taxon>Bacteria</taxon>
        <taxon>Pseudomonadati</taxon>
        <taxon>Planctomycetota</taxon>
        <taxon>Planctomycetia</taxon>
        <taxon>Pirellulales</taxon>
        <taxon>Pirellulaceae</taxon>
        <taxon>Mariniblastus</taxon>
    </lineage>
</organism>
<comment type="function">
    <text evidence="4">Formation of pseudouridine at positions 38, 39 and 40 in the anticodon stem and loop of transfer RNAs.</text>
</comment>
<keyword evidence="2 4" id="KW-0819">tRNA processing</keyword>
<dbReference type="RefSeq" id="WP_075083556.1">
    <property type="nucleotide sequence ID" value="NZ_CP042912.1"/>
</dbReference>
<comment type="similarity">
    <text evidence="1 4 7">Belongs to the tRNA pseudouridine synthase TruA family.</text>
</comment>
<gene>
    <name evidence="4 9" type="primary">truA</name>
    <name evidence="9" type="ORF">MFFC18_41930</name>
</gene>
<dbReference type="SUPFAM" id="SSF55120">
    <property type="entry name" value="Pseudouridine synthase"/>
    <property type="match status" value="1"/>
</dbReference>
<dbReference type="EMBL" id="CP042912">
    <property type="protein sequence ID" value="QEG24275.1"/>
    <property type="molecule type" value="Genomic_DNA"/>
</dbReference>
<dbReference type="OrthoDB" id="9811823at2"/>
<feature type="domain" description="Pseudouridine synthase I TruA alpha/beta" evidence="8">
    <location>
        <begin position="8"/>
        <end position="93"/>
    </location>
</feature>
<evidence type="ECO:0000256" key="2">
    <source>
        <dbReference type="ARBA" id="ARBA00022694"/>
    </source>
</evidence>
<feature type="binding site" evidence="4 6">
    <location>
        <position position="110"/>
    </location>
    <ligand>
        <name>substrate</name>
    </ligand>
</feature>
<protein>
    <recommendedName>
        <fullName evidence="4">tRNA pseudouridine synthase A</fullName>
        <ecNumber evidence="4">5.4.99.12</ecNumber>
    </recommendedName>
    <alternativeName>
        <fullName evidence="4">tRNA pseudouridine(38-40) synthase</fullName>
    </alternativeName>
    <alternativeName>
        <fullName evidence="4">tRNA pseudouridylate synthase I</fullName>
    </alternativeName>
    <alternativeName>
        <fullName evidence="4">tRNA-uridine isomerase I</fullName>
    </alternativeName>
</protein>
<evidence type="ECO:0000259" key="8">
    <source>
        <dbReference type="Pfam" id="PF01416"/>
    </source>
</evidence>
<dbReference type="InterPro" id="IPR001406">
    <property type="entry name" value="PsdUridine_synth_TruA"/>
</dbReference>
<reference evidence="9 10" key="1">
    <citation type="submission" date="2019-08" db="EMBL/GenBank/DDBJ databases">
        <title>Deep-cultivation of Planctomycetes and their phenomic and genomic characterization uncovers novel biology.</title>
        <authorList>
            <person name="Wiegand S."/>
            <person name="Jogler M."/>
            <person name="Boedeker C."/>
            <person name="Pinto D."/>
            <person name="Vollmers J."/>
            <person name="Rivas-Marin E."/>
            <person name="Kohn T."/>
            <person name="Peeters S.H."/>
            <person name="Heuer A."/>
            <person name="Rast P."/>
            <person name="Oberbeckmann S."/>
            <person name="Bunk B."/>
            <person name="Jeske O."/>
            <person name="Meyerdierks A."/>
            <person name="Storesund J.E."/>
            <person name="Kallscheuer N."/>
            <person name="Luecker S."/>
            <person name="Lage O.M."/>
            <person name="Pohl T."/>
            <person name="Merkel B.J."/>
            <person name="Hornburger P."/>
            <person name="Mueller R.-W."/>
            <person name="Bruemmer F."/>
            <person name="Labrenz M."/>
            <person name="Spormann A.M."/>
            <person name="Op den Camp H."/>
            <person name="Overmann J."/>
            <person name="Amann R."/>
            <person name="Jetten M.S.M."/>
            <person name="Mascher T."/>
            <person name="Medema M.H."/>
            <person name="Devos D.P."/>
            <person name="Kaster A.-K."/>
            <person name="Ovreas L."/>
            <person name="Rohde M."/>
            <person name="Galperin M.Y."/>
            <person name="Jogler C."/>
        </authorList>
    </citation>
    <scope>NUCLEOTIDE SEQUENCE [LARGE SCALE GENOMIC DNA]</scope>
    <source>
        <strain evidence="9 10">FC18</strain>
    </source>
</reference>
<dbReference type="Pfam" id="PF01416">
    <property type="entry name" value="PseudoU_synth_1"/>
    <property type="match status" value="2"/>
</dbReference>
<evidence type="ECO:0000313" key="9">
    <source>
        <dbReference type="EMBL" id="QEG24275.1"/>
    </source>
</evidence>
<evidence type="ECO:0000256" key="5">
    <source>
        <dbReference type="PIRSR" id="PIRSR001430-1"/>
    </source>
</evidence>
<keyword evidence="10" id="KW-1185">Reference proteome</keyword>
<dbReference type="InterPro" id="IPR020094">
    <property type="entry name" value="TruA/RsuA/RluB/E/F_N"/>
</dbReference>
<accession>A0A5B9PGB7</accession>
<evidence type="ECO:0000256" key="6">
    <source>
        <dbReference type="PIRSR" id="PIRSR001430-2"/>
    </source>
</evidence>
<evidence type="ECO:0000256" key="1">
    <source>
        <dbReference type="ARBA" id="ARBA00009375"/>
    </source>
</evidence>
<dbReference type="HAMAP" id="MF_00171">
    <property type="entry name" value="TruA"/>
    <property type="match status" value="1"/>
</dbReference>
<dbReference type="CDD" id="cd02570">
    <property type="entry name" value="PseudoU_synth_EcTruA"/>
    <property type="match status" value="1"/>
</dbReference>
<keyword evidence="3 4" id="KW-0413">Isomerase</keyword>
<dbReference type="KEGG" id="mff:MFFC18_41930"/>
<dbReference type="PANTHER" id="PTHR11142:SF0">
    <property type="entry name" value="TRNA PSEUDOURIDINE SYNTHASE-LIKE 1"/>
    <property type="match status" value="1"/>
</dbReference>
<comment type="subunit">
    <text evidence="4">Homodimer.</text>
</comment>
<dbReference type="InterPro" id="IPR020095">
    <property type="entry name" value="PsdUridine_synth_TruA_C"/>
</dbReference>
<dbReference type="PANTHER" id="PTHR11142">
    <property type="entry name" value="PSEUDOURIDYLATE SYNTHASE"/>
    <property type="match status" value="1"/>
</dbReference>
<dbReference type="Gene3D" id="3.30.70.580">
    <property type="entry name" value="Pseudouridine synthase I, catalytic domain, N-terminal subdomain"/>
    <property type="match status" value="1"/>
</dbReference>
<evidence type="ECO:0000256" key="7">
    <source>
        <dbReference type="RuleBase" id="RU003792"/>
    </source>
</evidence>
<dbReference type="AlphaFoldDB" id="A0A5B9PGB7"/>
<dbReference type="PIRSF" id="PIRSF001430">
    <property type="entry name" value="tRNA_psdUrid_synth"/>
    <property type="match status" value="1"/>
</dbReference>
<dbReference type="GO" id="GO:0031119">
    <property type="term" value="P:tRNA pseudouridine synthesis"/>
    <property type="evidence" value="ECO:0007669"/>
    <property type="project" value="UniProtKB-UniRule"/>
</dbReference>
<feature type="active site" description="Nucleophile" evidence="4 5">
    <location>
        <position position="52"/>
    </location>
</feature>
<sequence length="262" mass="29430">MRHLKLTVAYEGRNFVGWQVQKNGISVQQRLEEGWAEVTGEKIRITASGRTDSGVHARGQVCSLATNSRLPNRDLIRALNAKTPEDVSVLKVESAIDGFHAINHCVKKTYSYQIQCGRILDPLGQDHWWFVPHHLDIAAMKEAAAFLTGKLDFASFQASGGVARQTTVRNVLELRIETAEREPFTEVRIFLTADGFLYNMVRNIVGTLVHVGRRSERPEWVKWVLQQKDRTVAGQTAPANGLFLDEVFYPPETVVPESIQHG</sequence>
<evidence type="ECO:0000256" key="3">
    <source>
        <dbReference type="ARBA" id="ARBA00023235"/>
    </source>
</evidence>
<feature type="domain" description="Pseudouridine synthase I TruA alpha/beta" evidence="8">
    <location>
        <begin position="143"/>
        <end position="250"/>
    </location>
</feature>
<comment type="caution">
    <text evidence="4">Lacks conserved residue(s) required for the propagation of feature annotation.</text>
</comment>
<name>A0A5B9PGB7_9BACT</name>
<evidence type="ECO:0000256" key="4">
    <source>
        <dbReference type="HAMAP-Rule" id="MF_00171"/>
    </source>
</evidence>
<dbReference type="Proteomes" id="UP000322214">
    <property type="component" value="Chromosome"/>
</dbReference>
<comment type="catalytic activity">
    <reaction evidence="4 7">
        <text>uridine(38/39/40) in tRNA = pseudouridine(38/39/40) in tRNA</text>
        <dbReference type="Rhea" id="RHEA:22376"/>
        <dbReference type="Rhea" id="RHEA-COMP:10085"/>
        <dbReference type="Rhea" id="RHEA-COMP:10087"/>
        <dbReference type="ChEBI" id="CHEBI:65314"/>
        <dbReference type="ChEBI" id="CHEBI:65315"/>
        <dbReference type="EC" id="5.4.99.12"/>
    </reaction>
</comment>
<dbReference type="FunFam" id="3.30.70.580:FF:000001">
    <property type="entry name" value="tRNA pseudouridine synthase A"/>
    <property type="match status" value="1"/>
</dbReference>
<proteinExistence type="inferred from homology"/>
<evidence type="ECO:0000313" key="10">
    <source>
        <dbReference type="Proteomes" id="UP000322214"/>
    </source>
</evidence>
<dbReference type="STRING" id="980251.GCA_001642875_00769"/>
<dbReference type="InterPro" id="IPR020097">
    <property type="entry name" value="PsdUridine_synth_TruA_a/b_dom"/>
</dbReference>
<dbReference type="NCBIfam" id="TIGR00071">
    <property type="entry name" value="hisT_truA"/>
    <property type="match status" value="1"/>
</dbReference>